<feature type="compositionally biased region" description="Polar residues" evidence="1">
    <location>
        <begin position="134"/>
        <end position="146"/>
    </location>
</feature>
<evidence type="ECO:0000256" key="1">
    <source>
        <dbReference type="SAM" id="MobiDB-lite"/>
    </source>
</evidence>
<protein>
    <submittedName>
        <fullName evidence="2">Uncharacterized protein</fullName>
    </submittedName>
</protein>
<organism evidence="2 3">
    <name type="scientific">Trichostrongylus colubriformis</name>
    <name type="common">Black scour worm</name>
    <dbReference type="NCBI Taxonomy" id="6319"/>
    <lineage>
        <taxon>Eukaryota</taxon>
        <taxon>Metazoa</taxon>
        <taxon>Ecdysozoa</taxon>
        <taxon>Nematoda</taxon>
        <taxon>Chromadorea</taxon>
        <taxon>Rhabditida</taxon>
        <taxon>Rhabditina</taxon>
        <taxon>Rhabditomorpha</taxon>
        <taxon>Strongyloidea</taxon>
        <taxon>Trichostrongylidae</taxon>
        <taxon>Trichostrongylus</taxon>
    </lineage>
</organism>
<evidence type="ECO:0000313" key="3">
    <source>
        <dbReference type="Proteomes" id="UP001331761"/>
    </source>
</evidence>
<dbReference type="Proteomes" id="UP001331761">
    <property type="component" value="Unassembled WGS sequence"/>
</dbReference>
<gene>
    <name evidence="2" type="ORF">GCK32_010879</name>
</gene>
<reference evidence="2 3" key="1">
    <citation type="submission" date="2019-10" db="EMBL/GenBank/DDBJ databases">
        <title>Assembly and Annotation for the nematode Trichostrongylus colubriformis.</title>
        <authorList>
            <person name="Martin J."/>
        </authorList>
    </citation>
    <scope>NUCLEOTIDE SEQUENCE [LARGE SCALE GENOMIC DNA]</scope>
    <source>
        <strain evidence="2">G859</strain>
        <tissue evidence="2">Whole worm</tissue>
    </source>
</reference>
<feature type="region of interest" description="Disordered" evidence="1">
    <location>
        <begin position="119"/>
        <end position="146"/>
    </location>
</feature>
<comment type="caution">
    <text evidence="2">The sequence shown here is derived from an EMBL/GenBank/DDBJ whole genome shotgun (WGS) entry which is preliminary data.</text>
</comment>
<proteinExistence type="predicted"/>
<keyword evidence="3" id="KW-1185">Reference proteome</keyword>
<dbReference type="EMBL" id="WIXE01008130">
    <property type="protein sequence ID" value="KAK5979663.1"/>
    <property type="molecule type" value="Genomic_DNA"/>
</dbReference>
<accession>A0AAN8G2U5</accession>
<dbReference type="AlphaFoldDB" id="A0AAN8G2U5"/>
<name>A0AAN8G2U5_TRICO</name>
<evidence type="ECO:0000313" key="2">
    <source>
        <dbReference type="EMBL" id="KAK5979663.1"/>
    </source>
</evidence>
<sequence>MELPSVGDAAPRRENRFLKLGLQYMLGWQCANIAQMYLSKPLTQCVNAVREVLPKCSIQYSHSKYPFVTADSGYWLTLGNNDTARAKKFHKRKGLRLCWRAILRSALARAMADIRQYTPTDDRLVPRPKRRCVDSSQSEQAGPSGQ</sequence>